<keyword evidence="1" id="KW-0040">ANK repeat</keyword>
<feature type="domain" description="PGG" evidence="3">
    <location>
        <begin position="547"/>
        <end position="661"/>
    </location>
</feature>
<dbReference type="Proteomes" id="UP001642487">
    <property type="component" value="Chromosome 3"/>
</dbReference>
<evidence type="ECO:0000313" key="5">
    <source>
        <dbReference type="Proteomes" id="UP001642487"/>
    </source>
</evidence>
<evidence type="ECO:0000256" key="2">
    <source>
        <dbReference type="SAM" id="Phobius"/>
    </source>
</evidence>
<dbReference type="InterPro" id="IPR002110">
    <property type="entry name" value="Ankyrin_rpt"/>
</dbReference>
<dbReference type="InterPro" id="IPR036770">
    <property type="entry name" value="Ankyrin_rpt-contain_sf"/>
</dbReference>
<dbReference type="SUPFAM" id="SSF48403">
    <property type="entry name" value="Ankyrin repeat"/>
    <property type="match status" value="1"/>
</dbReference>
<feature type="transmembrane region" description="Helical" evidence="2">
    <location>
        <begin position="593"/>
        <end position="616"/>
    </location>
</feature>
<name>A0ABP0YCB9_9ROSI</name>
<feature type="repeat" description="ANK" evidence="1">
    <location>
        <begin position="233"/>
        <end position="254"/>
    </location>
</feature>
<proteinExistence type="predicted"/>
<feature type="transmembrane region" description="Helical" evidence="2">
    <location>
        <begin position="636"/>
        <end position="663"/>
    </location>
</feature>
<dbReference type="PANTHER" id="PTHR24177:SF365">
    <property type="entry name" value="ANKYRIN REPEAT-CONTAINING PROTEIN NPR4-LIKE ISOFORM X1"/>
    <property type="match status" value="1"/>
</dbReference>
<dbReference type="PROSITE" id="PS50088">
    <property type="entry name" value="ANK_REPEAT"/>
    <property type="match status" value="1"/>
</dbReference>
<keyword evidence="5" id="KW-1185">Reference proteome</keyword>
<dbReference type="EMBL" id="OZ021737">
    <property type="protein sequence ID" value="CAK9318122.1"/>
    <property type="molecule type" value="Genomic_DNA"/>
</dbReference>
<reference evidence="4 5" key="1">
    <citation type="submission" date="2024-03" db="EMBL/GenBank/DDBJ databases">
        <authorList>
            <person name="Gkanogiannis A."/>
            <person name="Becerra Lopez-Lavalle L."/>
        </authorList>
    </citation>
    <scope>NUCLEOTIDE SEQUENCE [LARGE SCALE GENOMIC DNA]</scope>
</reference>
<feature type="transmembrane region" description="Helical" evidence="2">
    <location>
        <begin position="554"/>
        <end position="573"/>
    </location>
</feature>
<dbReference type="Pfam" id="PF13962">
    <property type="entry name" value="PGG"/>
    <property type="match status" value="1"/>
</dbReference>
<evidence type="ECO:0000256" key="1">
    <source>
        <dbReference type="PROSITE-ProRule" id="PRU00023"/>
    </source>
</evidence>
<dbReference type="SMART" id="SM00248">
    <property type="entry name" value="ANK"/>
    <property type="match status" value="3"/>
</dbReference>
<keyword evidence="2" id="KW-1133">Transmembrane helix</keyword>
<feature type="transmembrane region" description="Helical" evidence="2">
    <location>
        <begin position="669"/>
        <end position="693"/>
    </location>
</feature>
<dbReference type="PANTHER" id="PTHR24177">
    <property type="entry name" value="CASKIN"/>
    <property type="match status" value="1"/>
</dbReference>
<dbReference type="Pfam" id="PF12796">
    <property type="entry name" value="Ank_2"/>
    <property type="match status" value="1"/>
</dbReference>
<gene>
    <name evidence="4" type="ORF">CITCOLO1_LOCUS10078</name>
</gene>
<keyword evidence="2" id="KW-0472">Membrane</keyword>
<keyword evidence="2" id="KW-0812">Transmembrane</keyword>
<organism evidence="4 5">
    <name type="scientific">Citrullus colocynthis</name>
    <name type="common">colocynth</name>
    <dbReference type="NCBI Taxonomy" id="252529"/>
    <lineage>
        <taxon>Eukaryota</taxon>
        <taxon>Viridiplantae</taxon>
        <taxon>Streptophyta</taxon>
        <taxon>Embryophyta</taxon>
        <taxon>Tracheophyta</taxon>
        <taxon>Spermatophyta</taxon>
        <taxon>Magnoliopsida</taxon>
        <taxon>eudicotyledons</taxon>
        <taxon>Gunneridae</taxon>
        <taxon>Pentapetalae</taxon>
        <taxon>rosids</taxon>
        <taxon>fabids</taxon>
        <taxon>Cucurbitales</taxon>
        <taxon>Cucurbitaceae</taxon>
        <taxon>Benincaseae</taxon>
        <taxon>Citrullus</taxon>
    </lineage>
</organism>
<dbReference type="PROSITE" id="PS50297">
    <property type="entry name" value="ANK_REP_REGION"/>
    <property type="match status" value="1"/>
</dbReference>
<dbReference type="InterPro" id="IPR026961">
    <property type="entry name" value="PGG_dom"/>
</dbReference>
<sequence length="714" mass="80322">MKSIKSSGLNMEQSIRGSFDEGQYRSRSIHSDAARIDLDKKVKKFRGRGKTNNSWKQDSEKSFKERRTIESLFEKDFVERLRNRIQVQTRFHFEDTEKYLPSDELGTIIRSDQARMAETIWEESVIRLAPLYRAALMGEWEIAEAIFKQDSRAITSEISLLNETALHVAVGTGGNLGFVEKLVSLMWKRSLPLTQEDLYGNTALAVAAIVGNVKAAEILVGKDEMLPAMRNRVNYSPLHLAAKYGHRDMVLYLLGVTKDEGIFIGQSGARLLNLLISFDIYDVALDILNQQPKLAVEQDQYGFTALQMLAEKPDVFESGTTQLGRCRRILRPRSRVAVEVFDASDHLPMQQSDIESPPEISNNAVAGALMKNVYRKKHNKKHEEACKLVKRLCEEAVNVGGKKCAKLFSTSILSAARMGSVEVAIAIVRVYPYSIWFRDSRECNIFQLAVLHRQHKIYNLIYQMTSHKYFAAAFLDNNDNNMLHLAGQLVPSHSISGAALQLQRELQWFKEVERLVLPSYKSMTNKDNKTPRMVFSEEHEELVHQGEKWMKNTAASYTVVAALIATVAFAAIFTVPGGNDNDQGIPILINHKFFMVFVAADALALITSSASVIMFLGILTSRYAEDDFLKALPSRLIIGLVSLFISLLSMVAAFSASLCLVLVHQLRWVWAPMIVFALVPVILFAMLQFPLLVQMTSSTYGPSIFGLQSKEIIH</sequence>
<protein>
    <recommendedName>
        <fullName evidence="3">PGG domain-containing protein</fullName>
    </recommendedName>
</protein>
<dbReference type="Gene3D" id="1.25.40.20">
    <property type="entry name" value="Ankyrin repeat-containing domain"/>
    <property type="match status" value="1"/>
</dbReference>
<evidence type="ECO:0000313" key="4">
    <source>
        <dbReference type="EMBL" id="CAK9318122.1"/>
    </source>
</evidence>
<evidence type="ECO:0000259" key="3">
    <source>
        <dbReference type="Pfam" id="PF13962"/>
    </source>
</evidence>
<accession>A0ABP0YCB9</accession>